<dbReference type="EMBL" id="MH320549">
    <property type="protein sequence ID" value="AYO87803.1"/>
    <property type="molecule type" value="Genomic_DNA"/>
</dbReference>
<reference evidence="3" key="3">
    <citation type="submission" date="2018-05" db="EMBL/GenBank/DDBJ databases">
        <authorList>
            <person name="Zorec T.M."/>
            <person name="Hosnjak L."/>
            <person name="Kutnjak D."/>
            <person name="Kusar B."/>
            <person name="Trcko K."/>
            <person name="Kocjan B.J."/>
            <person name="Li Y."/>
            <person name="Krizmaric M."/>
            <person name="Miljkovic J."/>
            <person name="Ravnikar M."/>
            <person name="Poljak M."/>
        </authorList>
    </citation>
    <scope>NUCLEOTIDE SEQUENCE</scope>
    <source>
        <strain evidence="3">MCV2_MB98</strain>
        <strain evidence="4">MCV2_MC313</strain>
        <strain evidence="5">MCV2_MC316</strain>
        <strain evidence="6">MCV2_MC332</strain>
        <strain evidence="7">MCV2_MC515</strain>
    </source>
</reference>
<name>A0A1S7DLJ3_MCV2</name>
<evidence type="ECO:0000313" key="4">
    <source>
        <dbReference type="EMBL" id="AYO87803.1"/>
    </source>
</evidence>
<dbReference type="Proteomes" id="UP000317891">
    <property type="component" value="Segment"/>
</dbReference>
<evidence type="ECO:0000313" key="3">
    <source>
        <dbReference type="EMBL" id="AYO87633.1"/>
    </source>
</evidence>
<reference evidence="2" key="1">
    <citation type="journal article" date="2017" name="J. Gen. Virol.">
        <title>Recombination events and variability among full-length genomes of co-circulating molluscum contagiosum virus subtypes 1 and 2.</title>
        <authorList>
            <person name="Lopez-Bueno A."/>
            <person name="Parras-Molto M."/>
            <person name="Lopez-Barrantes O."/>
            <person name="Belda S."/>
            <person name="Alejo A."/>
        </authorList>
    </citation>
    <scope>NUCLEOTIDE SEQUENCE</scope>
    <source>
        <strain evidence="2">Madrid 2016_1</strain>
    </source>
</reference>
<sequence length="147" mass="16763">MRAAGAFLVLAILVRARAHPARYGCRPPDDGNETDADVLRRCRSCCESLNDALRLCTRDLERARSKAEQYSRLEEQFRLAVFALIFSTAFTLAYILAHGYFPRRAFTWMLQLLQRRRASSQREQFEHVFERVELPAHVAPPVGAPAA</sequence>
<dbReference type="Proteomes" id="UP000319755">
    <property type="component" value="Genome"/>
</dbReference>
<keyword evidence="1" id="KW-1133">Transmembrane helix</keyword>
<evidence type="ECO:0000313" key="2">
    <source>
        <dbReference type="EMBL" id="AQY16571.1"/>
    </source>
</evidence>
<accession>A0A1S7DLJ3</accession>
<keyword evidence="1" id="KW-0812">Transmembrane</keyword>
<dbReference type="Proteomes" id="UP000320664">
    <property type="component" value="Segment"/>
</dbReference>
<dbReference type="EMBL" id="MH320550">
    <property type="protein sequence ID" value="AYO87973.1"/>
    <property type="molecule type" value="Genomic_DNA"/>
</dbReference>
<dbReference type="Proteomes" id="UP000315637">
    <property type="component" value="Segment"/>
</dbReference>
<dbReference type="Proteomes" id="UP000320816">
    <property type="component" value="Segment"/>
</dbReference>
<evidence type="ECO:0000256" key="1">
    <source>
        <dbReference type="SAM" id="Phobius"/>
    </source>
</evidence>
<dbReference type="EMBL" id="KY040274">
    <property type="protein sequence ID" value="AQY16571.1"/>
    <property type="molecule type" value="Genomic_DNA"/>
</dbReference>
<keyword evidence="1" id="KW-0472">Membrane</keyword>
<dbReference type="EMBL" id="MH320551">
    <property type="protein sequence ID" value="AYO88143.1"/>
    <property type="molecule type" value="Genomic_DNA"/>
</dbReference>
<feature type="transmembrane region" description="Helical" evidence="1">
    <location>
        <begin position="79"/>
        <end position="101"/>
    </location>
</feature>
<organismHost>
    <name type="scientific">Homo sapiens</name>
    <name type="common">Human</name>
    <dbReference type="NCBI Taxonomy" id="9606"/>
</organismHost>
<organism evidence="2">
    <name type="scientific">Molluscum contagiosum virus subtype 2</name>
    <name type="common">MOCV</name>
    <name type="synonym">MCVII</name>
    <dbReference type="NCBI Taxonomy" id="10281"/>
    <lineage>
        <taxon>Viruses</taxon>
        <taxon>Varidnaviria</taxon>
        <taxon>Bamfordvirae</taxon>
        <taxon>Nucleocytoviricota</taxon>
        <taxon>Pokkesviricetes</taxon>
        <taxon>Chitovirales</taxon>
        <taxon>Poxviridae</taxon>
        <taxon>Chordopoxvirinae</taxon>
        <taxon>Molluscipoxvirus</taxon>
        <taxon>Molluscipoxvirus molluscum</taxon>
        <taxon>Molluscum contagiosum virus</taxon>
    </lineage>
</organism>
<proteinExistence type="predicted"/>
<gene>
    <name evidence="2" type="primary">MC004L</name>
</gene>
<protein>
    <submittedName>
        <fullName evidence="2">MC004</fullName>
    </submittedName>
</protein>
<evidence type="ECO:0000313" key="5">
    <source>
        <dbReference type="EMBL" id="AYO87973.1"/>
    </source>
</evidence>
<evidence type="ECO:0000313" key="6">
    <source>
        <dbReference type="EMBL" id="AYO88143.1"/>
    </source>
</evidence>
<reference evidence="3" key="2">
    <citation type="journal article" date="2018" name="Viruses">
        <title>New Insights into the Evolutionary and Genomic Landscape of Molluscum Contagiosum Virus (MCV) based on Nine MCV1 and Six MCV2 Complete Genome Sequences.</title>
        <authorList>
            <person name="Zorec T."/>
            <person name="Kutnjak D."/>
            <person name="Hosnjak L."/>
            <person name="Kusar B."/>
            <person name="Trcko K."/>
            <person name="Kocjan B."/>
            <person name="Li Y."/>
            <person name="Krizmaric M."/>
            <person name="Miljkovic J."/>
            <person name="Ravnikar M."/>
            <person name="Poljak M."/>
        </authorList>
    </citation>
    <scope>NUCLEOTIDE SEQUENCE [LARGE SCALE GENOMIC DNA]</scope>
    <source>
        <strain evidence="3">MCV2_MB98</strain>
        <strain evidence="4">MCV2_MC313</strain>
        <strain evidence="5">MCV2_MC316</strain>
        <strain evidence="6">MCV2_MC332</strain>
        <strain evidence="7">MCV2_MC515</strain>
    </source>
</reference>
<dbReference type="EMBL" id="MH320548">
    <property type="protein sequence ID" value="AYO87633.1"/>
    <property type="molecule type" value="Genomic_DNA"/>
</dbReference>
<evidence type="ECO:0000313" key="7">
    <source>
        <dbReference type="EMBL" id="AYO89021.1"/>
    </source>
</evidence>
<dbReference type="Proteomes" id="UP000317568">
    <property type="component" value="Genome"/>
</dbReference>
<dbReference type="EMBL" id="MH320556">
    <property type="protein sequence ID" value="AYO89021.1"/>
    <property type="molecule type" value="Genomic_DNA"/>
</dbReference>